<sequence length="239" mass="27177">MASKAQKSKTPLLPSRQSSLSLKLDPYELMLGRYEVAWYQVTVPADEEEKDYVAHSHYLKNVTPREAREVASRDNYTAPVVASAGEQALGEHREVLAKQWSDSQSEISGIMKEAKEQQKTLQTNLETAQKRIQELEEANKTTQAEVDRNLEEAKVDADRKLEEAKADAKTKVNTIARRSIYRAWFANSGMDLSFLGDKAGEMLAYYEQTKKEETGNAEDEVKEKEPTKSPNYVDFIIYF</sequence>
<protein>
    <submittedName>
        <fullName evidence="2">Uncharacterized protein</fullName>
    </submittedName>
</protein>
<feature type="coiled-coil region" evidence="1">
    <location>
        <begin position="111"/>
        <end position="167"/>
    </location>
</feature>
<keyword evidence="3" id="KW-1185">Reference proteome</keyword>
<organism evidence="2 3">
    <name type="scientific">Cannabis sativa</name>
    <name type="common">Hemp</name>
    <name type="synonym">Marijuana</name>
    <dbReference type="NCBI Taxonomy" id="3483"/>
    <lineage>
        <taxon>Eukaryota</taxon>
        <taxon>Viridiplantae</taxon>
        <taxon>Streptophyta</taxon>
        <taxon>Embryophyta</taxon>
        <taxon>Tracheophyta</taxon>
        <taxon>Spermatophyta</taxon>
        <taxon>Magnoliopsida</taxon>
        <taxon>eudicotyledons</taxon>
        <taxon>Gunneridae</taxon>
        <taxon>Pentapetalae</taxon>
        <taxon>rosids</taxon>
        <taxon>fabids</taxon>
        <taxon>Rosales</taxon>
        <taxon>Cannabaceae</taxon>
        <taxon>Cannabis</taxon>
    </lineage>
</organism>
<evidence type="ECO:0000256" key="1">
    <source>
        <dbReference type="SAM" id="Coils"/>
    </source>
</evidence>
<proteinExistence type="predicted"/>
<dbReference type="Gramene" id="evm.model.09.1264">
    <property type="protein sequence ID" value="cds.evm.model.09.1264"/>
    <property type="gene ID" value="evm.TU.09.1264"/>
</dbReference>
<reference evidence="2" key="2">
    <citation type="submission" date="2021-03" db="UniProtKB">
        <authorList>
            <consortium name="EnsemblPlants"/>
        </authorList>
    </citation>
    <scope>IDENTIFICATION</scope>
</reference>
<keyword evidence="1" id="KW-0175">Coiled coil</keyword>
<accession>A0A803QDW3</accession>
<dbReference type="Proteomes" id="UP000596661">
    <property type="component" value="Chromosome 9"/>
</dbReference>
<evidence type="ECO:0000313" key="3">
    <source>
        <dbReference type="Proteomes" id="UP000596661"/>
    </source>
</evidence>
<dbReference type="EnsemblPlants" id="evm.model.09.1264">
    <property type="protein sequence ID" value="cds.evm.model.09.1264"/>
    <property type="gene ID" value="evm.TU.09.1264"/>
</dbReference>
<name>A0A803QDW3_CANSA</name>
<dbReference type="EMBL" id="UZAU01000765">
    <property type="status" value="NOT_ANNOTATED_CDS"/>
    <property type="molecule type" value="Genomic_DNA"/>
</dbReference>
<dbReference type="AlphaFoldDB" id="A0A803QDW3"/>
<evidence type="ECO:0000313" key="2">
    <source>
        <dbReference type="EnsemblPlants" id="cds.evm.model.09.1264"/>
    </source>
</evidence>
<reference evidence="2" key="1">
    <citation type="submission" date="2018-11" db="EMBL/GenBank/DDBJ databases">
        <authorList>
            <person name="Grassa J C."/>
        </authorList>
    </citation>
    <scope>NUCLEOTIDE SEQUENCE [LARGE SCALE GENOMIC DNA]</scope>
</reference>